<gene>
    <name evidence="2" type="ORF">GE061_020064</name>
</gene>
<comment type="caution">
    <text evidence="2">The sequence shown here is derived from an EMBL/GenBank/DDBJ whole genome shotgun (WGS) entry which is preliminary data.</text>
</comment>
<reference evidence="2" key="1">
    <citation type="journal article" date="2021" name="Mol. Ecol. Resour.">
        <title>Apolygus lucorum genome provides insights into omnivorousness and mesophyll feeding.</title>
        <authorList>
            <person name="Liu Y."/>
            <person name="Liu H."/>
            <person name="Wang H."/>
            <person name="Huang T."/>
            <person name="Liu B."/>
            <person name="Yang B."/>
            <person name="Yin L."/>
            <person name="Li B."/>
            <person name="Zhang Y."/>
            <person name="Zhang S."/>
            <person name="Jiang F."/>
            <person name="Zhang X."/>
            <person name="Ren Y."/>
            <person name="Wang B."/>
            <person name="Wang S."/>
            <person name="Lu Y."/>
            <person name="Wu K."/>
            <person name="Fan W."/>
            <person name="Wang G."/>
        </authorList>
    </citation>
    <scope>NUCLEOTIDE SEQUENCE</scope>
    <source>
        <strain evidence="2">12Hb</strain>
    </source>
</reference>
<evidence type="ECO:0000313" key="3">
    <source>
        <dbReference type="Proteomes" id="UP000466442"/>
    </source>
</evidence>
<feature type="region of interest" description="Disordered" evidence="1">
    <location>
        <begin position="1"/>
        <end position="47"/>
    </location>
</feature>
<feature type="compositionally biased region" description="Basic and acidic residues" evidence="1">
    <location>
        <begin position="20"/>
        <end position="31"/>
    </location>
</feature>
<dbReference type="AlphaFoldDB" id="A0A6A4JYR6"/>
<dbReference type="Gene3D" id="3.30.160.60">
    <property type="entry name" value="Classic Zinc Finger"/>
    <property type="match status" value="1"/>
</dbReference>
<proteinExistence type="predicted"/>
<dbReference type="EMBL" id="WIXP02000009">
    <property type="protein sequence ID" value="KAF6205889.1"/>
    <property type="molecule type" value="Genomic_DNA"/>
</dbReference>
<evidence type="ECO:0000256" key="1">
    <source>
        <dbReference type="SAM" id="MobiDB-lite"/>
    </source>
</evidence>
<accession>A0A6A4JYR6</accession>
<dbReference type="Proteomes" id="UP000466442">
    <property type="component" value="Linkage Group LG9"/>
</dbReference>
<keyword evidence="3" id="KW-1185">Reference proteome</keyword>
<organism evidence="2 3">
    <name type="scientific">Apolygus lucorum</name>
    <name type="common">Small green plant bug</name>
    <name type="synonym">Lygocoris lucorum</name>
    <dbReference type="NCBI Taxonomy" id="248454"/>
    <lineage>
        <taxon>Eukaryota</taxon>
        <taxon>Metazoa</taxon>
        <taxon>Ecdysozoa</taxon>
        <taxon>Arthropoda</taxon>
        <taxon>Hexapoda</taxon>
        <taxon>Insecta</taxon>
        <taxon>Pterygota</taxon>
        <taxon>Neoptera</taxon>
        <taxon>Paraneoptera</taxon>
        <taxon>Hemiptera</taxon>
        <taxon>Heteroptera</taxon>
        <taxon>Panheteroptera</taxon>
        <taxon>Cimicomorpha</taxon>
        <taxon>Miridae</taxon>
        <taxon>Mirini</taxon>
        <taxon>Apolygus</taxon>
    </lineage>
</organism>
<dbReference type="PROSITE" id="PS50157">
    <property type="entry name" value="ZINC_FINGER_C2H2_2"/>
    <property type="match status" value="1"/>
</dbReference>
<sequence>MIKSESEETFDDDLSSSLCHENEKVSVKEDSANNDIEESDSVGSEAVWSPELESFVPREKKFACDVCPFRTENWYDFRRHKSTHKGEKRGRAAGNLRDHIISHHSGDQPISCDVIAEVKTEII</sequence>
<evidence type="ECO:0000313" key="2">
    <source>
        <dbReference type="EMBL" id="KAF6205889.1"/>
    </source>
</evidence>
<name>A0A6A4JYR6_APOLU</name>
<protein>
    <submittedName>
        <fullName evidence="2">Uncharacterized protein</fullName>
    </submittedName>
</protein>
<dbReference type="InterPro" id="IPR013087">
    <property type="entry name" value="Znf_C2H2_type"/>
</dbReference>